<protein>
    <submittedName>
        <fullName evidence="1">Uncharacterized protein</fullName>
    </submittedName>
</protein>
<keyword evidence="2" id="KW-1185">Reference proteome</keyword>
<name>A0ABP0V6C8_9BRYO</name>
<evidence type="ECO:0000313" key="2">
    <source>
        <dbReference type="Proteomes" id="UP001497444"/>
    </source>
</evidence>
<accession>A0ABP0V6C8</accession>
<dbReference type="InterPro" id="IPR054496">
    <property type="entry name" value="E217_GP41"/>
</dbReference>
<reference evidence="1" key="1">
    <citation type="submission" date="2024-02" db="EMBL/GenBank/DDBJ databases">
        <authorList>
            <consortium name="ELIXIR-Norway"/>
            <consortium name="Elixir Norway"/>
        </authorList>
    </citation>
    <scope>NUCLEOTIDE SEQUENCE</scope>
</reference>
<proteinExistence type="predicted"/>
<dbReference type="EMBL" id="CAXAQS010000080">
    <property type="protein sequence ID" value="CAK9249993.1"/>
    <property type="molecule type" value="Genomic_DNA"/>
</dbReference>
<sequence>MSNTGVTPNFGIKWELVINTTPDSQGNQQQLSFSQSDFSSEGLQIEFFVFQSAKTDGGWWRAEIVIYGLNSPTLNLVLTQGLEVVLSAGFQNGGPYGLIWQGVLMQPMFELENVTSYKLTLLCMIGLVQNTNQLVNGSFAKNSTQRQVVAAMASKYANPPIPVQDISGVDDQNRSSRGSIVFGQPYDYFADIAKVNLNNFWISNQGLNIKNLGSLLENNPNPSPDFTYDYTNGLVGTPQQTQDGVEFNVLLDPRLQIGSVVQLNPLNVAINQFVNNGGNLNLLNQLTQPATYVVGGLEHYGSSRGNTWFTKVIGYTTALGKLALLAGA</sequence>
<evidence type="ECO:0000313" key="1">
    <source>
        <dbReference type="EMBL" id="CAK9249993.1"/>
    </source>
</evidence>
<comment type="caution">
    <text evidence="1">The sequence shown here is derived from an EMBL/GenBank/DDBJ whole genome shotgun (WGS) entry which is preliminary data.</text>
</comment>
<gene>
    <name evidence="1" type="ORF">CSSPJE1EN1_LOCUS25371</name>
</gene>
<organism evidence="1 2">
    <name type="scientific">Sphagnum jensenii</name>
    <dbReference type="NCBI Taxonomy" id="128206"/>
    <lineage>
        <taxon>Eukaryota</taxon>
        <taxon>Viridiplantae</taxon>
        <taxon>Streptophyta</taxon>
        <taxon>Embryophyta</taxon>
        <taxon>Bryophyta</taxon>
        <taxon>Sphagnophytina</taxon>
        <taxon>Sphagnopsida</taxon>
        <taxon>Sphagnales</taxon>
        <taxon>Sphagnaceae</taxon>
        <taxon>Sphagnum</taxon>
    </lineage>
</organism>
<dbReference type="Pfam" id="PF22759">
    <property type="entry name" value="E217_GP41"/>
    <property type="match status" value="1"/>
</dbReference>
<dbReference type="Proteomes" id="UP001497444">
    <property type="component" value="Unassembled WGS sequence"/>
</dbReference>